<name>A0ABZ2W213_9GAMM</name>
<dbReference type="EMBL" id="CP101118">
    <property type="protein sequence ID" value="WZF88782.1"/>
    <property type="molecule type" value="Genomic_DNA"/>
</dbReference>
<accession>A0ABZ2W213</accession>
<keyword evidence="4" id="KW-1185">Reference proteome</keyword>
<dbReference type="PANTHER" id="PTHR11060">
    <property type="entry name" value="PROTEIN MEMO1"/>
    <property type="match status" value="1"/>
</dbReference>
<gene>
    <name evidence="3" type="primary">amrB</name>
    <name evidence="3" type="ORF">NLK58_00740</name>
</gene>
<reference evidence="3 4" key="1">
    <citation type="submission" date="2022-07" db="EMBL/GenBank/DDBJ databases">
        <title>A copper resistant bacterium isolated from sediment samples of deep sea hydrothermal areas.</title>
        <authorList>
            <person name="Zeng X."/>
        </authorList>
    </citation>
    <scope>NUCLEOTIDE SEQUENCE [LARGE SCALE GENOMIC DNA]</scope>
    <source>
        <strain evidence="4">CuT 6</strain>
    </source>
</reference>
<organism evidence="3 4">
    <name type="scientific">Marinobacter metalliresistant</name>
    <dbReference type="NCBI Taxonomy" id="2961995"/>
    <lineage>
        <taxon>Bacteria</taxon>
        <taxon>Pseudomonadati</taxon>
        <taxon>Pseudomonadota</taxon>
        <taxon>Gammaproteobacteria</taxon>
        <taxon>Pseudomonadales</taxon>
        <taxon>Marinobacteraceae</taxon>
        <taxon>Marinobacter</taxon>
    </lineage>
</organism>
<dbReference type="NCBIfam" id="TIGR04336">
    <property type="entry name" value="AmmeMemoSam_B"/>
    <property type="match status" value="1"/>
</dbReference>
<evidence type="ECO:0000313" key="3">
    <source>
        <dbReference type="EMBL" id="WZF88782.1"/>
    </source>
</evidence>
<dbReference type="Proteomes" id="UP001475781">
    <property type="component" value="Chromosome"/>
</dbReference>
<comment type="similarity">
    <text evidence="1 2">Belongs to the MEMO1 family.</text>
</comment>
<dbReference type="RefSeq" id="WP_117616826.1">
    <property type="nucleotide sequence ID" value="NZ_CP101118.1"/>
</dbReference>
<dbReference type="Gene3D" id="3.40.830.10">
    <property type="entry name" value="LigB-like"/>
    <property type="match status" value="1"/>
</dbReference>
<dbReference type="PANTHER" id="PTHR11060:SF0">
    <property type="entry name" value="PROTEIN MEMO1"/>
    <property type="match status" value="1"/>
</dbReference>
<dbReference type="HAMAP" id="MF_00055">
    <property type="entry name" value="MEMO1"/>
    <property type="match status" value="1"/>
</dbReference>
<evidence type="ECO:0000256" key="2">
    <source>
        <dbReference type="HAMAP-Rule" id="MF_00055"/>
    </source>
</evidence>
<dbReference type="InterPro" id="IPR002737">
    <property type="entry name" value="MEMO1_fam"/>
</dbReference>
<evidence type="ECO:0000256" key="1">
    <source>
        <dbReference type="ARBA" id="ARBA00006315"/>
    </source>
</evidence>
<proteinExistence type="inferred from homology"/>
<protein>
    <recommendedName>
        <fullName evidence="2">MEMO1 family protein NLK58_00740</fullName>
    </recommendedName>
</protein>
<dbReference type="CDD" id="cd07361">
    <property type="entry name" value="MEMO_like"/>
    <property type="match status" value="1"/>
</dbReference>
<dbReference type="Pfam" id="PF01875">
    <property type="entry name" value="Memo"/>
    <property type="match status" value="1"/>
</dbReference>
<evidence type="ECO:0000313" key="4">
    <source>
        <dbReference type="Proteomes" id="UP001475781"/>
    </source>
</evidence>
<sequence length="266" mass="29020">MSANIRKAAVAGMFYPDDPAQLRTMVDGFLKQVPVKGPAPKAIIVPHAGYQFSGPVAATAYAQLAQLHDRIHRIVLLGPSHRVPLRGIAAPTSDFFETPLGNVEVEQSTLAMLQSLPQVGYLDSPHRLEHSLEVHLPFLQSVFDRFTLVPLVVGETSPEEVAEVLETLWGGGETLIVISSDLSHYHSYPVARELDSNTTRNIENLDYRHIGYDDACGRNPVNGLLYLAQKRGLKVTTLDLRNSGDTAGPRDRVVGYGAYAVTEALA</sequence>